<evidence type="ECO:0000313" key="2">
    <source>
        <dbReference type="Proteomes" id="UP001149822"/>
    </source>
</evidence>
<dbReference type="PANTHER" id="PTHR35175:SF2">
    <property type="entry name" value="DUF1289 DOMAIN-CONTAINING PROTEIN"/>
    <property type="match status" value="1"/>
</dbReference>
<dbReference type="PANTHER" id="PTHR35175">
    <property type="entry name" value="DUF1289 DOMAIN-CONTAINING PROTEIN"/>
    <property type="match status" value="1"/>
</dbReference>
<reference evidence="1" key="1">
    <citation type="submission" date="2022-12" db="EMBL/GenBank/DDBJ databases">
        <title>Paracoccus sp. EF6 isolated from a lake water.</title>
        <authorList>
            <person name="Liu H."/>
        </authorList>
    </citation>
    <scope>NUCLEOTIDE SEQUENCE</scope>
    <source>
        <strain evidence="1">EF6</strain>
    </source>
</reference>
<organism evidence="1 2">
    <name type="scientific">Paracoccus benzoatiresistens</name>
    <dbReference type="NCBI Taxonomy" id="2997341"/>
    <lineage>
        <taxon>Bacteria</taxon>
        <taxon>Pseudomonadati</taxon>
        <taxon>Pseudomonadota</taxon>
        <taxon>Alphaproteobacteria</taxon>
        <taxon>Rhodobacterales</taxon>
        <taxon>Paracoccaceae</taxon>
        <taxon>Paracoccus</taxon>
    </lineage>
</organism>
<name>A0ABT4IZQ7_9RHOB</name>
<evidence type="ECO:0000313" key="1">
    <source>
        <dbReference type="EMBL" id="MCZ0960337.1"/>
    </source>
</evidence>
<sequence>MIESPCIKVCVIDPASGLCTGCLRSLDEIAAWSRLSPDARRLIMAELPARKSQTD</sequence>
<dbReference type="EMBL" id="JAPTYD010000001">
    <property type="protein sequence ID" value="MCZ0960337.1"/>
    <property type="molecule type" value="Genomic_DNA"/>
</dbReference>
<dbReference type="RefSeq" id="WP_268940328.1">
    <property type="nucleotide sequence ID" value="NZ_JAPTYD010000001.1"/>
</dbReference>
<protein>
    <submittedName>
        <fullName evidence="1">DUF1289 domain-containing protein</fullName>
    </submittedName>
</protein>
<dbReference type="InterPro" id="IPR010710">
    <property type="entry name" value="DUF1289"/>
</dbReference>
<gene>
    <name evidence="1" type="ORF">OU682_01745</name>
</gene>
<dbReference type="Proteomes" id="UP001149822">
    <property type="component" value="Unassembled WGS sequence"/>
</dbReference>
<proteinExistence type="predicted"/>
<keyword evidence="2" id="KW-1185">Reference proteome</keyword>
<dbReference type="Pfam" id="PF06945">
    <property type="entry name" value="DUF1289"/>
    <property type="match status" value="1"/>
</dbReference>
<accession>A0ABT4IZQ7</accession>
<comment type="caution">
    <text evidence="1">The sequence shown here is derived from an EMBL/GenBank/DDBJ whole genome shotgun (WGS) entry which is preliminary data.</text>
</comment>